<dbReference type="InterPro" id="IPR001757">
    <property type="entry name" value="P_typ_ATPase"/>
</dbReference>
<dbReference type="GO" id="GO:0005524">
    <property type="term" value="F:ATP binding"/>
    <property type="evidence" value="ECO:0007669"/>
    <property type="project" value="UniProtKB-UniRule"/>
</dbReference>
<dbReference type="InterPro" id="IPR059000">
    <property type="entry name" value="ATPase_P-type_domA"/>
</dbReference>
<keyword evidence="9 23" id="KW-0479">Metal-binding</keyword>
<proteinExistence type="inferred from homology"/>
<dbReference type="Pfam" id="PF00403">
    <property type="entry name" value="HMA"/>
    <property type="match status" value="3"/>
</dbReference>
<evidence type="ECO:0000256" key="12">
    <source>
        <dbReference type="ARBA" id="ARBA00022796"/>
    </source>
</evidence>
<dbReference type="AlphaFoldDB" id="A0A831RNF5"/>
<evidence type="ECO:0000259" key="24">
    <source>
        <dbReference type="PROSITE" id="PS50846"/>
    </source>
</evidence>
<dbReference type="InterPro" id="IPR023298">
    <property type="entry name" value="ATPase_P-typ_TM_dom_sf"/>
</dbReference>
<dbReference type="SUPFAM" id="SSF56784">
    <property type="entry name" value="HAD-like"/>
    <property type="match status" value="1"/>
</dbReference>
<dbReference type="SUPFAM" id="SSF81665">
    <property type="entry name" value="Calcium ATPase, transmembrane domain M"/>
    <property type="match status" value="1"/>
</dbReference>
<dbReference type="SUPFAM" id="SSF55008">
    <property type="entry name" value="HMA, heavy metal-associated domain"/>
    <property type="match status" value="3"/>
</dbReference>
<dbReference type="PROSITE" id="PS00154">
    <property type="entry name" value="ATPASE_E1_E2"/>
    <property type="match status" value="1"/>
</dbReference>
<dbReference type="SFLD" id="SFLDF00027">
    <property type="entry name" value="p-type_atpase"/>
    <property type="match status" value="1"/>
</dbReference>
<keyword evidence="11 23" id="KW-0547">Nucleotide-binding</keyword>
<dbReference type="InterPro" id="IPR023299">
    <property type="entry name" value="ATPase_P-typ_cyto_dom_N"/>
</dbReference>
<accession>A0A831RNF5</accession>
<evidence type="ECO:0000256" key="6">
    <source>
        <dbReference type="ARBA" id="ARBA00022475"/>
    </source>
</evidence>
<gene>
    <name evidence="25" type="ORF">ENI96_14880</name>
</gene>
<dbReference type="Gene3D" id="3.40.1110.10">
    <property type="entry name" value="Calcium-transporting ATPase, cytoplasmic domain N"/>
    <property type="match status" value="1"/>
</dbReference>
<dbReference type="NCBIfam" id="TIGR00003">
    <property type="entry name" value="copper ion binding protein"/>
    <property type="match status" value="3"/>
</dbReference>
<evidence type="ECO:0000256" key="5">
    <source>
        <dbReference type="ARBA" id="ARBA00022448"/>
    </source>
</evidence>
<dbReference type="Gene3D" id="3.40.50.1000">
    <property type="entry name" value="HAD superfamily/HAD-like"/>
    <property type="match status" value="1"/>
</dbReference>
<dbReference type="GO" id="GO:0016887">
    <property type="term" value="F:ATP hydrolysis activity"/>
    <property type="evidence" value="ECO:0007669"/>
    <property type="project" value="InterPro"/>
</dbReference>
<dbReference type="Gene3D" id="3.30.70.100">
    <property type="match status" value="3"/>
</dbReference>
<dbReference type="InterPro" id="IPR023214">
    <property type="entry name" value="HAD_sf"/>
</dbReference>
<reference evidence="25" key="1">
    <citation type="journal article" date="2020" name="mSystems">
        <title>Genome- and Community-Level Interaction Insights into Carbon Utilization and Element Cycling Functions of Hydrothermarchaeota in Hydrothermal Sediment.</title>
        <authorList>
            <person name="Zhou Z."/>
            <person name="Liu Y."/>
            <person name="Xu W."/>
            <person name="Pan J."/>
            <person name="Luo Z.H."/>
            <person name="Li M."/>
        </authorList>
    </citation>
    <scope>NUCLEOTIDE SEQUENCE [LARGE SCALE GENOMIC DNA]</scope>
    <source>
        <strain evidence="25">HyVt-443</strain>
    </source>
</reference>
<feature type="domain" description="HMA" evidence="24">
    <location>
        <begin position="17"/>
        <end position="79"/>
    </location>
</feature>
<comment type="similarity">
    <text evidence="2 23">Belongs to the cation transport ATPase (P-type) (TC 3.A.3) family. Type IB subfamily.</text>
</comment>
<dbReference type="InterPro" id="IPR008250">
    <property type="entry name" value="ATPase_P-typ_transduc_dom_A_sf"/>
</dbReference>
<dbReference type="Proteomes" id="UP000886251">
    <property type="component" value="Unassembled WGS sequence"/>
</dbReference>
<dbReference type="SFLD" id="SFLDG00002">
    <property type="entry name" value="C1.7:_P-type_atpase_like"/>
    <property type="match status" value="1"/>
</dbReference>
<keyword evidence="15" id="KW-1278">Translocase</keyword>
<dbReference type="GO" id="GO:0055070">
    <property type="term" value="P:copper ion homeostasis"/>
    <property type="evidence" value="ECO:0007669"/>
    <property type="project" value="TreeGrafter"/>
</dbReference>
<keyword evidence="7" id="KW-0597">Phosphoprotein</keyword>
<evidence type="ECO:0000256" key="2">
    <source>
        <dbReference type="ARBA" id="ARBA00006024"/>
    </source>
</evidence>
<dbReference type="Pfam" id="PF00122">
    <property type="entry name" value="E1-E2_ATPase"/>
    <property type="match status" value="1"/>
</dbReference>
<keyword evidence="6 23" id="KW-1003">Cell membrane</keyword>
<evidence type="ECO:0000256" key="7">
    <source>
        <dbReference type="ARBA" id="ARBA00022553"/>
    </source>
</evidence>
<feature type="transmembrane region" description="Helical" evidence="23">
    <location>
        <begin position="438"/>
        <end position="456"/>
    </location>
</feature>
<feature type="transmembrane region" description="Helical" evidence="23">
    <location>
        <begin position="409"/>
        <end position="426"/>
    </location>
</feature>
<dbReference type="InterPro" id="IPR044492">
    <property type="entry name" value="P_typ_ATPase_HD_dom"/>
</dbReference>
<dbReference type="NCBIfam" id="TIGR01494">
    <property type="entry name" value="ATPase_P-type"/>
    <property type="match status" value="1"/>
</dbReference>
<evidence type="ECO:0000256" key="15">
    <source>
        <dbReference type="ARBA" id="ARBA00022967"/>
    </source>
</evidence>
<feature type="transmembrane region" description="Helical" evidence="23">
    <location>
        <begin position="935"/>
        <end position="957"/>
    </location>
</feature>
<dbReference type="PROSITE" id="PS50846">
    <property type="entry name" value="HMA_2"/>
    <property type="match status" value="3"/>
</dbReference>
<evidence type="ECO:0000256" key="13">
    <source>
        <dbReference type="ARBA" id="ARBA00022840"/>
    </source>
</evidence>
<name>A0A831RNF5_9GAMM</name>
<evidence type="ECO:0000256" key="20">
    <source>
        <dbReference type="ARBA" id="ARBA00029719"/>
    </source>
</evidence>
<dbReference type="EMBL" id="DRKP01000188">
    <property type="protein sequence ID" value="HEB97705.1"/>
    <property type="molecule type" value="Genomic_DNA"/>
</dbReference>
<dbReference type="GO" id="GO:0005507">
    <property type="term" value="F:copper ion binding"/>
    <property type="evidence" value="ECO:0007669"/>
    <property type="project" value="InterPro"/>
</dbReference>
<dbReference type="FunFam" id="3.30.70.100:FF:000001">
    <property type="entry name" value="ATPase copper transporting beta"/>
    <property type="match status" value="1"/>
</dbReference>
<organism evidence="25">
    <name type="scientific">Sedimenticola thiotaurini</name>
    <dbReference type="NCBI Taxonomy" id="1543721"/>
    <lineage>
        <taxon>Bacteria</taxon>
        <taxon>Pseudomonadati</taxon>
        <taxon>Pseudomonadota</taxon>
        <taxon>Gammaproteobacteria</taxon>
        <taxon>Chromatiales</taxon>
        <taxon>Sedimenticolaceae</taxon>
        <taxon>Sedimenticola</taxon>
    </lineage>
</organism>
<evidence type="ECO:0000256" key="9">
    <source>
        <dbReference type="ARBA" id="ARBA00022723"/>
    </source>
</evidence>
<evidence type="ECO:0000256" key="8">
    <source>
        <dbReference type="ARBA" id="ARBA00022692"/>
    </source>
</evidence>
<dbReference type="PRINTS" id="PR00943">
    <property type="entry name" value="CUATPASE"/>
</dbReference>
<sequence>MTSTIATEPLNTEYADTPYTLWVDDMSCQHCVRAVEQAALGVDGVSAARVDLEGGTVEVTGGRPHQVIAAIAEAGYAARPQPKIPDSCPVPEQPAVAAVPAGQGAGGYVLDIQDMTCSSCVATVEKAIRSVAGVTGVSVDLVEKSAHVEGGDPAAVVDAVVDQGYAASLRRAPAKGSGFYEIAVEDMTCSSCVAAVEKAVRAVPGVVEVSVNLVEKRAQVRGGDPRAVIDAIVDQGYGASLIETASSDSFRLLFSGAGSEQERERLPALLEAGPGPVEYRIDWPRVEITTAEHPADLLLRLKQAGLSAVVEEAFADPYAEQAENARREIARSWRRALFAGLVGAVLIGAEFAGLTPSLKEPETWFGLSGQAFWGIVALICLFTMWYSGRNYYVTAVKQARHLSANMDTLVALGTSAAWISSVILIVDPDFIPGGGRNLYFDAAVLILSFLQLGHALETRAKRTTSEAIGSLIQLAPKTARVVRGEQEVEIPVSLLRLGDRIRVRPGETVPIDGEVVEGQSSVDESMLSGEPLPVEKVAGDPVTGGTRNHSGSFVFEVTRRGDDTTLAHIIAMVKKAQLSKPPIARLVDRVAAVFVPIVVLIAIVSFFIWYQVGPEPTLAYALTAGIAVLVIACPCALGLATPIAVMMGTGRAAQLNILIRNSDALQSASSLTHLVVDKTGTLTEGRPTVTGLLPADGVGEEELLRIAAALEASSEHPLAEAILRAAADRGVDYPKVADFLATAGRGISGRIDGRDYYLGNHHFISGQGLTIPDDLEQAAAEQSSRGGTPIWLASGTGVMGLLILTDPVRKDSARAIEALHDRGIRVVMCTGDNRVTAEAVASQLGIDEVHSEVMPEDKLKVIETLQQQGCKVGMVGDGVNDAPALAQADTGFAIGSGTDVAIDNADITLAGDSLTNVSTAIAISSATLRNIKQNLFGAFIYNVTGIPLAAGLFYPITGWLLDPMFASAAMALSSVTVVTNANRLRFFKPPTQE</sequence>
<dbReference type="InterPro" id="IPR017969">
    <property type="entry name" value="Heavy-metal-associated_CS"/>
</dbReference>
<feature type="domain" description="HMA" evidence="24">
    <location>
        <begin position="178"/>
        <end position="240"/>
    </location>
</feature>
<keyword evidence="18" id="KW-0406">Ion transport</keyword>
<feature type="transmembrane region" description="Helical" evidence="23">
    <location>
        <begin position="590"/>
        <end position="612"/>
    </location>
</feature>
<dbReference type="NCBIfam" id="TIGR01525">
    <property type="entry name" value="ATPase-IB_hvy"/>
    <property type="match status" value="1"/>
</dbReference>
<feature type="transmembrane region" description="Helical" evidence="23">
    <location>
        <begin position="618"/>
        <end position="645"/>
    </location>
</feature>
<dbReference type="InterPro" id="IPR036163">
    <property type="entry name" value="HMA_dom_sf"/>
</dbReference>
<evidence type="ECO:0000256" key="11">
    <source>
        <dbReference type="ARBA" id="ARBA00022741"/>
    </source>
</evidence>
<keyword evidence="19 23" id="KW-0472">Membrane</keyword>
<evidence type="ECO:0000256" key="18">
    <source>
        <dbReference type="ARBA" id="ARBA00023065"/>
    </source>
</evidence>
<evidence type="ECO:0000256" key="22">
    <source>
        <dbReference type="ARBA" id="ARBA00049289"/>
    </source>
</evidence>
<feature type="transmembrane region" description="Helical" evidence="23">
    <location>
        <begin position="370"/>
        <end position="388"/>
    </location>
</feature>
<keyword evidence="8 23" id="KW-0812">Transmembrane</keyword>
<keyword evidence="14" id="KW-0460">Magnesium</keyword>
<dbReference type="SFLD" id="SFLDS00003">
    <property type="entry name" value="Haloacid_Dehalogenase"/>
    <property type="match status" value="1"/>
</dbReference>
<evidence type="ECO:0000256" key="1">
    <source>
        <dbReference type="ARBA" id="ARBA00004651"/>
    </source>
</evidence>
<evidence type="ECO:0000256" key="4">
    <source>
        <dbReference type="ARBA" id="ARBA00015102"/>
    </source>
</evidence>
<dbReference type="InterPro" id="IPR006122">
    <property type="entry name" value="HMA_Cu_ion-bd"/>
</dbReference>
<dbReference type="GO" id="GO:0060003">
    <property type="term" value="P:copper ion export"/>
    <property type="evidence" value="ECO:0007669"/>
    <property type="project" value="UniProtKB-ARBA"/>
</dbReference>
<dbReference type="GO" id="GO:0005886">
    <property type="term" value="C:plasma membrane"/>
    <property type="evidence" value="ECO:0007669"/>
    <property type="project" value="UniProtKB-SubCell"/>
</dbReference>
<dbReference type="GO" id="GO:0140581">
    <property type="term" value="F:P-type monovalent copper transporter activity"/>
    <property type="evidence" value="ECO:0007669"/>
    <property type="project" value="UniProtKB-EC"/>
</dbReference>
<keyword evidence="17" id="KW-0186">Copper</keyword>
<dbReference type="PANTHER" id="PTHR43520">
    <property type="entry name" value="ATP7, ISOFORM B"/>
    <property type="match status" value="1"/>
</dbReference>
<feature type="domain" description="HMA" evidence="24">
    <location>
        <begin position="106"/>
        <end position="168"/>
    </location>
</feature>
<evidence type="ECO:0000256" key="16">
    <source>
        <dbReference type="ARBA" id="ARBA00022989"/>
    </source>
</evidence>
<dbReference type="FunFam" id="2.70.150.10:FF:000020">
    <property type="entry name" value="Copper-exporting P-type ATPase A"/>
    <property type="match status" value="1"/>
</dbReference>
<evidence type="ECO:0000256" key="14">
    <source>
        <dbReference type="ARBA" id="ARBA00022842"/>
    </source>
</evidence>
<dbReference type="GO" id="GO:0043682">
    <property type="term" value="F:P-type divalent copper transporter activity"/>
    <property type="evidence" value="ECO:0007669"/>
    <property type="project" value="TreeGrafter"/>
</dbReference>
<dbReference type="Gene3D" id="2.70.150.10">
    <property type="entry name" value="Calcium-transporting ATPase, cytoplasmic transduction domain A"/>
    <property type="match status" value="1"/>
</dbReference>
<evidence type="ECO:0000256" key="19">
    <source>
        <dbReference type="ARBA" id="ARBA00023136"/>
    </source>
</evidence>
<evidence type="ECO:0000313" key="25">
    <source>
        <dbReference type="EMBL" id="HEB97705.1"/>
    </source>
</evidence>
<keyword evidence="10" id="KW-0677">Repeat</keyword>
<dbReference type="InterPro" id="IPR018303">
    <property type="entry name" value="ATPase_P-typ_P_site"/>
</dbReference>
<dbReference type="PRINTS" id="PR00119">
    <property type="entry name" value="CATATPASE"/>
</dbReference>
<dbReference type="NCBIfam" id="TIGR01511">
    <property type="entry name" value="ATPase-IB1_Cu"/>
    <property type="match status" value="1"/>
</dbReference>
<dbReference type="PROSITE" id="PS01047">
    <property type="entry name" value="HMA_1"/>
    <property type="match status" value="2"/>
</dbReference>
<protein>
    <recommendedName>
        <fullName evidence="4">Copper-exporting P-type ATPase</fullName>
        <ecNumber evidence="3">7.2.2.8</ecNumber>
    </recommendedName>
    <alternativeName>
        <fullName evidence="20">Copper-exporting P-type ATPase A</fullName>
    </alternativeName>
    <alternativeName>
        <fullName evidence="21">Cu(+)-exporting ATPase</fullName>
    </alternativeName>
</protein>
<dbReference type="InterPro" id="IPR027256">
    <property type="entry name" value="P-typ_ATPase_IB"/>
</dbReference>
<dbReference type="PANTHER" id="PTHR43520:SF6">
    <property type="entry name" value="COPPER-EXPORTING P-TYPE ATPASE"/>
    <property type="match status" value="1"/>
</dbReference>
<dbReference type="InterPro" id="IPR036412">
    <property type="entry name" value="HAD-like_sf"/>
</dbReference>
<feature type="transmembrane region" description="Helical" evidence="23">
    <location>
        <begin position="336"/>
        <end position="358"/>
    </location>
</feature>
<dbReference type="EC" id="7.2.2.8" evidence="3"/>
<dbReference type="SUPFAM" id="SSF81653">
    <property type="entry name" value="Calcium ATPase, transduction domain A"/>
    <property type="match status" value="1"/>
</dbReference>
<dbReference type="CDD" id="cd00371">
    <property type="entry name" value="HMA"/>
    <property type="match status" value="3"/>
</dbReference>
<keyword evidence="13 23" id="KW-0067">ATP-binding</keyword>
<keyword evidence="16 23" id="KW-1133">Transmembrane helix</keyword>
<keyword evidence="12" id="KW-0187">Copper transport</keyword>
<dbReference type="Pfam" id="PF00702">
    <property type="entry name" value="Hydrolase"/>
    <property type="match status" value="1"/>
</dbReference>
<keyword evidence="5" id="KW-0813">Transport</keyword>
<evidence type="ECO:0000256" key="17">
    <source>
        <dbReference type="ARBA" id="ARBA00023008"/>
    </source>
</evidence>
<comment type="caution">
    <text evidence="25">The sequence shown here is derived from an EMBL/GenBank/DDBJ whole genome shotgun (WGS) entry which is preliminary data.</text>
</comment>
<dbReference type="CDD" id="cd02094">
    <property type="entry name" value="P-type_ATPase_Cu-like"/>
    <property type="match status" value="1"/>
</dbReference>
<comment type="subcellular location">
    <subcellularLocation>
        <location evidence="1">Cell membrane</location>
        <topology evidence="1">Multi-pass membrane protein</topology>
    </subcellularLocation>
</comment>
<evidence type="ECO:0000256" key="21">
    <source>
        <dbReference type="ARBA" id="ARBA00033239"/>
    </source>
</evidence>
<dbReference type="InterPro" id="IPR006121">
    <property type="entry name" value="HMA_dom"/>
</dbReference>
<evidence type="ECO:0000256" key="10">
    <source>
        <dbReference type="ARBA" id="ARBA00022737"/>
    </source>
</evidence>
<evidence type="ECO:0000256" key="3">
    <source>
        <dbReference type="ARBA" id="ARBA00012517"/>
    </source>
</evidence>
<evidence type="ECO:0000256" key="23">
    <source>
        <dbReference type="RuleBase" id="RU362081"/>
    </source>
</evidence>
<comment type="catalytic activity">
    <reaction evidence="22">
        <text>Cu(+)(in) + ATP + H2O = Cu(+)(out) + ADP + phosphate + H(+)</text>
        <dbReference type="Rhea" id="RHEA:25792"/>
        <dbReference type="ChEBI" id="CHEBI:15377"/>
        <dbReference type="ChEBI" id="CHEBI:15378"/>
        <dbReference type="ChEBI" id="CHEBI:30616"/>
        <dbReference type="ChEBI" id="CHEBI:43474"/>
        <dbReference type="ChEBI" id="CHEBI:49552"/>
        <dbReference type="ChEBI" id="CHEBI:456216"/>
        <dbReference type="EC" id="7.2.2.8"/>
    </reaction>
</comment>